<gene>
    <name evidence="3" type="ORF">BIW11_10343</name>
</gene>
<feature type="region of interest" description="Disordered" evidence="1">
    <location>
        <begin position="1"/>
        <end position="101"/>
    </location>
</feature>
<protein>
    <submittedName>
        <fullName evidence="3">E3 ubiquitin-protein ligase SMURF2-like</fullName>
    </submittedName>
</protein>
<accession>A0A1V9XG72</accession>
<dbReference type="PROSITE" id="PS50004">
    <property type="entry name" value="C2"/>
    <property type="match status" value="1"/>
</dbReference>
<dbReference type="InParanoid" id="A0A1V9XG72"/>
<proteinExistence type="predicted"/>
<feature type="domain" description="C2" evidence="2">
    <location>
        <begin position="102"/>
        <end position="231"/>
    </location>
</feature>
<dbReference type="InterPro" id="IPR000008">
    <property type="entry name" value="C2_dom"/>
</dbReference>
<dbReference type="Pfam" id="PF00168">
    <property type="entry name" value="C2"/>
    <property type="match status" value="1"/>
</dbReference>
<evidence type="ECO:0000313" key="4">
    <source>
        <dbReference type="Proteomes" id="UP000192247"/>
    </source>
</evidence>
<dbReference type="Proteomes" id="UP000192247">
    <property type="component" value="Unassembled WGS sequence"/>
</dbReference>
<dbReference type="AlphaFoldDB" id="A0A1V9XG72"/>
<dbReference type="SUPFAM" id="SSF49562">
    <property type="entry name" value="C2 domain (Calcium/lipid-binding domain, CaLB)"/>
    <property type="match status" value="1"/>
</dbReference>
<reference evidence="3 4" key="1">
    <citation type="journal article" date="2017" name="Gigascience">
        <title>Draft genome of the honey bee ectoparasitic mite, Tropilaelaps mercedesae, is shaped by the parasitic life history.</title>
        <authorList>
            <person name="Dong X."/>
            <person name="Armstrong S.D."/>
            <person name="Xia D."/>
            <person name="Makepeace B.L."/>
            <person name="Darby A.C."/>
            <person name="Kadowaki T."/>
        </authorList>
    </citation>
    <scope>NUCLEOTIDE SEQUENCE [LARGE SCALE GENOMIC DNA]</scope>
    <source>
        <strain evidence="3">Wuxi-XJTLU</strain>
    </source>
</reference>
<dbReference type="EMBL" id="MNPL01011638">
    <property type="protein sequence ID" value="OQR72499.1"/>
    <property type="molecule type" value="Genomic_DNA"/>
</dbReference>
<dbReference type="SMART" id="SM00239">
    <property type="entry name" value="C2"/>
    <property type="match status" value="1"/>
</dbReference>
<organism evidence="3 4">
    <name type="scientific">Tropilaelaps mercedesae</name>
    <dbReference type="NCBI Taxonomy" id="418985"/>
    <lineage>
        <taxon>Eukaryota</taxon>
        <taxon>Metazoa</taxon>
        <taxon>Ecdysozoa</taxon>
        <taxon>Arthropoda</taxon>
        <taxon>Chelicerata</taxon>
        <taxon>Arachnida</taxon>
        <taxon>Acari</taxon>
        <taxon>Parasitiformes</taxon>
        <taxon>Mesostigmata</taxon>
        <taxon>Gamasina</taxon>
        <taxon>Dermanyssoidea</taxon>
        <taxon>Laelapidae</taxon>
        <taxon>Tropilaelaps</taxon>
    </lineage>
</organism>
<dbReference type="InterPro" id="IPR035892">
    <property type="entry name" value="C2_domain_sf"/>
</dbReference>
<sequence>MSIVTPSGAIGSARDSLGAGAPTSCGEGVGGGSPHMDASTTEGSGILAFGSGSGSGGGGGSILPEGPPNGPPSVHSGYRRRNTHDDMSPVSDSTNTASSNSLENSIKRSLFASGLAQAASIQVPSVLGAKGLLRKDFFRLPDPFCKVSVDGGPDITGQSFSTGMCRATLDPRWSQNFDMYITNQTSITISVWNQRKMSSKKESAAFLGCVRLKPNMIQQLRDAGGKRLSWQYFATV</sequence>
<evidence type="ECO:0000259" key="2">
    <source>
        <dbReference type="PROSITE" id="PS50004"/>
    </source>
</evidence>
<keyword evidence="4" id="KW-1185">Reference proteome</keyword>
<evidence type="ECO:0000256" key="1">
    <source>
        <dbReference type="SAM" id="MobiDB-lite"/>
    </source>
</evidence>
<feature type="compositionally biased region" description="Gly residues" evidence="1">
    <location>
        <begin position="51"/>
        <end position="61"/>
    </location>
</feature>
<evidence type="ECO:0000313" key="3">
    <source>
        <dbReference type="EMBL" id="OQR72499.1"/>
    </source>
</evidence>
<comment type="caution">
    <text evidence="3">The sequence shown here is derived from an EMBL/GenBank/DDBJ whole genome shotgun (WGS) entry which is preliminary data.</text>
</comment>
<dbReference type="STRING" id="418985.A0A1V9XG72"/>
<dbReference type="OrthoDB" id="423283at2759"/>
<feature type="compositionally biased region" description="Polar residues" evidence="1">
    <location>
        <begin position="90"/>
        <end position="101"/>
    </location>
</feature>
<dbReference type="Gene3D" id="2.60.40.150">
    <property type="entry name" value="C2 domain"/>
    <property type="match status" value="1"/>
</dbReference>
<name>A0A1V9XG72_9ACAR</name>